<dbReference type="EMBL" id="QRUD01000018">
    <property type="protein sequence ID" value="RGR40911.1"/>
    <property type="molecule type" value="Genomic_DNA"/>
</dbReference>
<dbReference type="Proteomes" id="UP000462922">
    <property type="component" value="Unassembled WGS sequence"/>
</dbReference>
<evidence type="ECO:0000313" key="16">
    <source>
        <dbReference type="Proteomes" id="UP000260640"/>
    </source>
</evidence>
<dbReference type="EMBL" id="WDAX01000008">
    <property type="protein sequence ID" value="KAB6575591.1"/>
    <property type="molecule type" value="Genomic_DNA"/>
</dbReference>
<dbReference type="CDD" id="cd03230">
    <property type="entry name" value="ABC_DR_subfamily_A"/>
    <property type="match status" value="1"/>
</dbReference>
<evidence type="ECO:0000313" key="7">
    <source>
        <dbReference type="EMBL" id="KAB6658737.1"/>
    </source>
</evidence>
<evidence type="ECO:0000313" key="8">
    <source>
        <dbReference type="EMBL" id="KAB6688337.1"/>
    </source>
</evidence>
<accession>A0A380ZPG2</accession>
<sequence>MIEVNDLHKSFGKVKVLNGIHLEYHPGKIYGLVGENGAGKTTLFNCIMGIYDYTGSITKSKTLKTGYLSASNFFYSQITGLEHLEFCMKAKGLPVNTPTIQHLNEIFQLPLDRYAAEYSTGMKKKLGFMALLLQDNDVFILDEPFNGVDLKGCILMKRLIRQLKAKEKTVIISSHLIASLREICDIIHYLNEGGIYKEYHEETTEEIEEDILCNTKKIQPTSYFQ</sequence>
<evidence type="ECO:0000256" key="2">
    <source>
        <dbReference type="ARBA" id="ARBA00022741"/>
    </source>
</evidence>
<dbReference type="Proteomes" id="UP000470777">
    <property type="component" value="Unassembled WGS sequence"/>
</dbReference>
<dbReference type="EMBL" id="QSPP01000001">
    <property type="protein sequence ID" value="RGJ92407.1"/>
    <property type="molecule type" value="Genomic_DNA"/>
</dbReference>
<dbReference type="AlphaFoldDB" id="A0A380ZPG2"/>
<dbReference type="GO" id="GO:0016887">
    <property type="term" value="F:ATP hydrolysis activity"/>
    <property type="evidence" value="ECO:0007669"/>
    <property type="project" value="InterPro"/>
</dbReference>
<dbReference type="GO" id="GO:0005524">
    <property type="term" value="F:ATP binding"/>
    <property type="evidence" value="ECO:0007669"/>
    <property type="project" value="UniProtKB-KW"/>
</dbReference>
<dbReference type="Proteomes" id="UP000283429">
    <property type="component" value="Unassembled WGS sequence"/>
</dbReference>
<evidence type="ECO:0000313" key="6">
    <source>
        <dbReference type="EMBL" id="KAB6575591.1"/>
    </source>
</evidence>
<evidence type="ECO:0000313" key="13">
    <source>
        <dbReference type="EMBL" id="RGR40911.1"/>
    </source>
</evidence>
<evidence type="ECO:0000313" key="21">
    <source>
        <dbReference type="Proteomes" id="UP000437380"/>
    </source>
</evidence>
<dbReference type="EMBL" id="JAHOGA010000002">
    <property type="protein sequence ID" value="MBV3487325.1"/>
    <property type="molecule type" value="Genomic_DNA"/>
</dbReference>
<dbReference type="InterPro" id="IPR003593">
    <property type="entry name" value="AAA+_ATPase"/>
</dbReference>
<dbReference type="SMART" id="SM00382">
    <property type="entry name" value="AAA"/>
    <property type="match status" value="1"/>
</dbReference>
<comment type="caution">
    <text evidence="5">The sequence shown here is derived from an EMBL/GenBank/DDBJ whole genome shotgun (WGS) entry which is preliminary data.</text>
</comment>
<evidence type="ECO:0000313" key="25">
    <source>
        <dbReference type="Proteomes" id="UP000470952"/>
    </source>
</evidence>
<dbReference type="EMBL" id="WCWW01000025">
    <property type="protein sequence ID" value="KAB3855535.1"/>
    <property type="molecule type" value="Genomic_DNA"/>
</dbReference>
<dbReference type="Proteomes" id="UP000758576">
    <property type="component" value="Unassembled WGS sequence"/>
</dbReference>
<evidence type="ECO:0000313" key="19">
    <source>
        <dbReference type="Proteomes" id="UP000283429"/>
    </source>
</evidence>
<reference evidence="15 20" key="2">
    <citation type="journal article" date="2019" name="Nat. Commun.">
        <title>Gram positive-like bacteriocins with broad spectrum anti-Bacteroidales activity encoded on mobile elements of the human gut microbiota.</title>
        <authorList>
            <person name="Bechon N."/>
            <person name="Coyne M.J.Jr."/>
            <person name="Laclare-Mceneany V."/>
            <person name="Chatzidaki-Livanis M."/>
            <person name="Ghigo J.-M."/>
            <person name="Comstock L.E."/>
        </authorList>
    </citation>
    <scope>NUCLEOTIDE SEQUENCE [LARGE SCALE GENOMIC DNA]</scope>
    <source>
        <strain evidence="15 20">CL01T12C17</strain>
    </source>
</reference>
<evidence type="ECO:0000313" key="22">
    <source>
        <dbReference type="Proteomes" id="UP000441522"/>
    </source>
</evidence>
<dbReference type="Proteomes" id="UP000260640">
    <property type="component" value="Unassembled WGS sequence"/>
</dbReference>
<dbReference type="SUPFAM" id="SSF52540">
    <property type="entry name" value="P-loop containing nucleoside triphosphate hydrolases"/>
    <property type="match status" value="1"/>
</dbReference>
<reference evidence="10" key="4">
    <citation type="submission" date="2021-06" db="EMBL/GenBank/DDBJ databases">
        <title>Collection of gut derived symbiotic bacterial strains cultured from healthy donors.</title>
        <authorList>
            <person name="Lin H."/>
            <person name="Littmann E."/>
            <person name="Pamer E.G."/>
        </authorList>
    </citation>
    <scope>NUCLEOTIDE SEQUENCE</scope>
    <source>
        <strain evidence="10">MSK.19.85</strain>
    </source>
</reference>
<evidence type="ECO:0000313" key="15">
    <source>
        <dbReference type="EMBL" id="TSE48866.1"/>
    </source>
</evidence>
<dbReference type="Proteomes" id="UP000261003">
    <property type="component" value="Unassembled WGS sequence"/>
</dbReference>
<evidence type="ECO:0000313" key="9">
    <source>
        <dbReference type="EMBL" id="KAB6699802.1"/>
    </source>
</evidence>
<keyword evidence="2" id="KW-0547">Nucleotide-binding</keyword>
<evidence type="ECO:0000313" key="18">
    <source>
        <dbReference type="Proteomes" id="UP000266497"/>
    </source>
</evidence>
<keyword evidence="3 5" id="KW-0067">ATP-binding</keyword>
<dbReference type="Proteomes" id="UP000470952">
    <property type="component" value="Unassembled WGS sequence"/>
</dbReference>
<evidence type="ECO:0000256" key="1">
    <source>
        <dbReference type="ARBA" id="ARBA00022448"/>
    </source>
</evidence>
<dbReference type="EMBL" id="WCZV01000012">
    <property type="protein sequence ID" value="KAB6699802.1"/>
    <property type="molecule type" value="Genomic_DNA"/>
</dbReference>
<proteinExistence type="predicted"/>
<reference evidence="21 22" key="3">
    <citation type="journal article" date="2019" name="Nat. Med.">
        <title>A library of human gut bacterial isolates paired with longitudinal multiomics data enables mechanistic microbiome research.</title>
        <authorList>
            <person name="Poyet M."/>
            <person name="Groussin M."/>
            <person name="Gibbons S.M."/>
            <person name="Avila-Pacheco J."/>
            <person name="Jiang X."/>
            <person name="Kearney S.M."/>
            <person name="Perrotta A.R."/>
            <person name="Berdy B."/>
            <person name="Zhao S."/>
            <person name="Lieberman T.D."/>
            <person name="Swanson P.K."/>
            <person name="Smith M."/>
            <person name="Roesemann S."/>
            <person name="Alexander J.E."/>
            <person name="Rich S.A."/>
            <person name="Livny J."/>
            <person name="Vlamakis H."/>
            <person name="Clish C."/>
            <person name="Bullock K."/>
            <person name="Deik A."/>
            <person name="Scott J."/>
            <person name="Pierce K.A."/>
            <person name="Xavier R.J."/>
            <person name="Alm E.J."/>
        </authorList>
    </citation>
    <scope>NUCLEOTIDE SEQUENCE [LARGE SCALE GENOMIC DNA]</scope>
    <source>
        <strain evidence="6 23">BIOML-A110</strain>
        <strain evidence="5 22">BIOML-A5</strain>
        <strain evidence="9 21">BIOML-A82</strain>
        <strain evidence="8 24">BIOML-A85</strain>
        <strain evidence="7 25">BIOML-A93</strain>
    </source>
</reference>
<gene>
    <name evidence="15" type="primary">ecsA</name>
    <name evidence="14" type="ORF">DW783_02085</name>
    <name evidence="13" type="ORF">DWY53_07965</name>
    <name evidence="12" type="ORF">DXC16_04920</name>
    <name evidence="11" type="ORF">DXD46_01425</name>
    <name evidence="15" type="ORF">EH214_01907</name>
    <name evidence="5" type="ORF">GAS29_11975</name>
    <name evidence="9" type="ORF">GAY17_10565</name>
    <name evidence="6" type="ORF">GAY76_05080</name>
    <name evidence="7" type="ORF">GAZ76_12610</name>
    <name evidence="8" type="ORF">GAZ92_18990</name>
    <name evidence="10" type="ORF">KSX14_01480</name>
</gene>
<dbReference type="Proteomes" id="UP000437380">
    <property type="component" value="Unassembled WGS sequence"/>
</dbReference>
<evidence type="ECO:0000256" key="3">
    <source>
        <dbReference type="ARBA" id="ARBA00022840"/>
    </source>
</evidence>
<evidence type="ECO:0000313" key="24">
    <source>
        <dbReference type="Proteomes" id="UP000470777"/>
    </source>
</evidence>
<evidence type="ECO:0000313" key="10">
    <source>
        <dbReference type="EMBL" id="MBV3487325.1"/>
    </source>
</evidence>
<evidence type="ECO:0000313" key="5">
    <source>
        <dbReference type="EMBL" id="KAB3855535.1"/>
    </source>
</evidence>
<dbReference type="InterPro" id="IPR003439">
    <property type="entry name" value="ABC_transporter-like_ATP-bd"/>
</dbReference>
<dbReference type="RefSeq" id="WP_115649189.1">
    <property type="nucleotide sequence ID" value="NZ_BAABYE010000001.1"/>
</dbReference>
<dbReference type="EMBL" id="QSTG01000005">
    <property type="protein sequence ID" value="RGM46489.1"/>
    <property type="molecule type" value="Genomic_DNA"/>
</dbReference>
<dbReference type="Gene3D" id="3.40.50.300">
    <property type="entry name" value="P-loop containing nucleotide triphosphate hydrolases"/>
    <property type="match status" value="1"/>
</dbReference>
<dbReference type="Proteomes" id="UP000266497">
    <property type="component" value="Unassembled WGS sequence"/>
</dbReference>
<evidence type="ECO:0000313" key="23">
    <source>
        <dbReference type="Proteomes" id="UP000462922"/>
    </source>
</evidence>
<evidence type="ECO:0000259" key="4">
    <source>
        <dbReference type="PROSITE" id="PS50893"/>
    </source>
</evidence>
<dbReference type="InterPro" id="IPR051782">
    <property type="entry name" value="ABC_Transporter_VariousFunc"/>
</dbReference>
<dbReference type="EMBL" id="RWHZ01000021">
    <property type="protein sequence ID" value="TSE48866.1"/>
    <property type="molecule type" value="Genomic_DNA"/>
</dbReference>
<protein>
    <submittedName>
        <fullName evidence="5">ATP-binding cassette domain-containing protein</fullName>
    </submittedName>
    <submittedName>
        <fullName evidence="15">Putative ABC-type transporter ATP-binding protein, EcsA-like</fullName>
    </submittedName>
</protein>
<evidence type="ECO:0000313" key="12">
    <source>
        <dbReference type="EMBL" id="RGM46489.1"/>
    </source>
</evidence>
<dbReference type="EMBL" id="WDAG01000014">
    <property type="protein sequence ID" value="KAB6658737.1"/>
    <property type="molecule type" value="Genomic_DNA"/>
</dbReference>
<evidence type="ECO:0000313" key="17">
    <source>
        <dbReference type="Proteomes" id="UP000261003"/>
    </source>
</evidence>
<dbReference type="InterPro" id="IPR027417">
    <property type="entry name" value="P-loop_NTPase"/>
</dbReference>
<name>A0A380ZPG2_PHOVU</name>
<dbReference type="EMBL" id="QSJM01000003">
    <property type="protein sequence ID" value="RHD85314.1"/>
    <property type="molecule type" value="Genomic_DNA"/>
</dbReference>
<evidence type="ECO:0000313" key="11">
    <source>
        <dbReference type="EMBL" id="RGJ92407.1"/>
    </source>
</evidence>
<reference evidence="16 17" key="1">
    <citation type="submission" date="2018-08" db="EMBL/GenBank/DDBJ databases">
        <title>A genome reference for cultivated species of the human gut microbiota.</title>
        <authorList>
            <person name="Zou Y."/>
            <person name="Xue W."/>
            <person name="Luo G."/>
        </authorList>
    </citation>
    <scope>NUCLEOTIDE SEQUENCE [LARGE SCALE GENOMIC DNA]</scope>
    <source>
        <strain evidence="13 18">AF25-30LB</strain>
        <strain evidence="14 19">AM30-40</strain>
        <strain evidence="12 17">OM08-13BH</strain>
        <strain evidence="11 16">TM05-16</strain>
    </source>
</reference>
<dbReference type="PANTHER" id="PTHR42939">
    <property type="entry name" value="ABC TRANSPORTER ATP-BINDING PROTEIN ALBC-RELATED"/>
    <property type="match status" value="1"/>
</dbReference>
<dbReference type="Proteomes" id="UP000408523">
    <property type="component" value="Unassembled WGS sequence"/>
</dbReference>
<organism evidence="5 22">
    <name type="scientific">Phocaeicola vulgatus</name>
    <name type="common">Bacteroides vulgatus</name>
    <dbReference type="NCBI Taxonomy" id="821"/>
    <lineage>
        <taxon>Bacteria</taxon>
        <taxon>Pseudomonadati</taxon>
        <taxon>Bacteroidota</taxon>
        <taxon>Bacteroidia</taxon>
        <taxon>Bacteroidales</taxon>
        <taxon>Bacteroidaceae</taxon>
        <taxon>Phocaeicola</taxon>
    </lineage>
</organism>
<dbReference type="Proteomes" id="UP000441522">
    <property type="component" value="Unassembled WGS sequence"/>
</dbReference>
<dbReference type="Pfam" id="PF00005">
    <property type="entry name" value="ABC_tran"/>
    <property type="match status" value="1"/>
</dbReference>
<dbReference type="EMBL" id="WCZY01000032">
    <property type="protein sequence ID" value="KAB6688337.1"/>
    <property type="molecule type" value="Genomic_DNA"/>
</dbReference>
<keyword evidence="1" id="KW-0813">Transport</keyword>
<feature type="domain" description="ABC transporter" evidence="4">
    <location>
        <begin position="2"/>
        <end position="217"/>
    </location>
</feature>
<dbReference type="PROSITE" id="PS50893">
    <property type="entry name" value="ABC_TRANSPORTER_2"/>
    <property type="match status" value="1"/>
</dbReference>
<dbReference type="PANTHER" id="PTHR42939:SF1">
    <property type="entry name" value="ABC TRANSPORTER ATP-BINDING PROTEIN ALBC-RELATED"/>
    <property type="match status" value="1"/>
</dbReference>
<evidence type="ECO:0000313" key="14">
    <source>
        <dbReference type="EMBL" id="RHD85314.1"/>
    </source>
</evidence>
<evidence type="ECO:0000313" key="20">
    <source>
        <dbReference type="Proteomes" id="UP000408523"/>
    </source>
</evidence>